<accession>A0AAV6VAX6</accession>
<reference evidence="1 2" key="1">
    <citation type="journal article" date="2022" name="Nat. Ecol. Evol.">
        <title>A masculinizing supergene underlies an exaggerated male reproductive morph in a spider.</title>
        <authorList>
            <person name="Hendrickx F."/>
            <person name="De Corte Z."/>
            <person name="Sonet G."/>
            <person name="Van Belleghem S.M."/>
            <person name="Kostlbacher S."/>
            <person name="Vangestel C."/>
        </authorList>
    </citation>
    <scope>NUCLEOTIDE SEQUENCE [LARGE SCALE GENOMIC DNA]</scope>
    <source>
        <strain evidence="1">W744_W776</strain>
    </source>
</reference>
<proteinExistence type="predicted"/>
<dbReference type="Proteomes" id="UP000827092">
    <property type="component" value="Unassembled WGS sequence"/>
</dbReference>
<name>A0AAV6VAX6_9ARAC</name>
<evidence type="ECO:0000313" key="2">
    <source>
        <dbReference type="Proteomes" id="UP000827092"/>
    </source>
</evidence>
<gene>
    <name evidence="1" type="ORF">JTE90_005077</name>
</gene>
<keyword evidence="2" id="KW-1185">Reference proteome</keyword>
<dbReference type="AlphaFoldDB" id="A0AAV6VAX6"/>
<dbReference type="EMBL" id="JAFNEN010000115">
    <property type="protein sequence ID" value="KAG8193784.1"/>
    <property type="molecule type" value="Genomic_DNA"/>
</dbReference>
<sequence length="98" mass="11327">MALLKECRSAGNNLPNPLSWPQSDIILVLNHRPLRTDMLDGGVYTFDKWPHLRWILGKRFLKFRRLIAQEDSGIQVLSRMFVLIGIDLLVCHATFDSH</sequence>
<evidence type="ECO:0000313" key="1">
    <source>
        <dbReference type="EMBL" id="KAG8193784.1"/>
    </source>
</evidence>
<comment type="caution">
    <text evidence="1">The sequence shown here is derived from an EMBL/GenBank/DDBJ whole genome shotgun (WGS) entry which is preliminary data.</text>
</comment>
<protein>
    <submittedName>
        <fullName evidence="1">Uncharacterized protein</fullName>
    </submittedName>
</protein>
<organism evidence="1 2">
    <name type="scientific">Oedothorax gibbosus</name>
    <dbReference type="NCBI Taxonomy" id="931172"/>
    <lineage>
        <taxon>Eukaryota</taxon>
        <taxon>Metazoa</taxon>
        <taxon>Ecdysozoa</taxon>
        <taxon>Arthropoda</taxon>
        <taxon>Chelicerata</taxon>
        <taxon>Arachnida</taxon>
        <taxon>Araneae</taxon>
        <taxon>Araneomorphae</taxon>
        <taxon>Entelegynae</taxon>
        <taxon>Araneoidea</taxon>
        <taxon>Linyphiidae</taxon>
        <taxon>Erigoninae</taxon>
        <taxon>Oedothorax</taxon>
    </lineage>
</organism>